<dbReference type="STRING" id="1009370.ALO_09914"/>
<comment type="caution">
    <text evidence="4">The sequence shown here is derived from an EMBL/GenBank/DDBJ whole genome shotgun (WGS) entry which is preliminary data.</text>
</comment>
<dbReference type="CDD" id="cd02197">
    <property type="entry name" value="HypE"/>
    <property type="match status" value="1"/>
</dbReference>
<proteinExistence type="inferred from homology"/>
<dbReference type="PANTHER" id="PTHR30303:SF0">
    <property type="entry name" value="CARBAMOYL DEHYDRATASE HYPE"/>
    <property type="match status" value="1"/>
</dbReference>
<dbReference type="EMBL" id="AFGF01000079">
    <property type="protein sequence ID" value="EGO64053.1"/>
    <property type="molecule type" value="Genomic_DNA"/>
</dbReference>
<dbReference type="eggNOG" id="COG0309">
    <property type="taxonomic scope" value="Bacteria"/>
</dbReference>
<name>F7NIT0_9FIRM</name>
<sequence length="342" mass="35473">MNNMNDINDKRIRLAHGSGGKLSHDLVTGVMLPAFANAALNELHDGARINMPGVKLAFTTDSYVVKPLFFAGGNIGKLAVCGTVNDLAMCGADPHYLSAGFIIEEGFPVADLIRIVESMQAAASEAGVAIVTGDTKVVEKGAVDGIYINTAGIGAVIDGTGISPTRVRPGQDIILSGPVGNHAVAIMALRHGLVLPQTVTSDCAPLNGLVKELLSAVPDVAVLRDPTRGGLATTLNEIAQQAAVGILVEEAAIPVQPEVAAACDILGFDPLYLANEGKMIIFSQPQASERLLAILKGHKYGKEAGIIGKVTDSPAGQVGLRTLIGGIRLLDMPVADQLPRIC</sequence>
<keyword evidence="5" id="KW-1185">Reference proteome</keyword>
<evidence type="ECO:0000259" key="2">
    <source>
        <dbReference type="Pfam" id="PF00586"/>
    </source>
</evidence>
<dbReference type="Gene3D" id="3.30.1330.10">
    <property type="entry name" value="PurM-like, N-terminal domain"/>
    <property type="match status" value="1"/>
</dbReference>
<dbReference type="SUPFAM" id="SSF55326">
    <property type="entry name" value="PurM N-terminal domain-like"/>
    <property type="match status" value="1"/>
</dbReference>
<dbReference type="Gene3D" id="3.90.650.10">
    <property type="entry name" value="PurM-like C-terminal domain"/>
    <property type="match status" value="1"/>
</dbReference>
<dbReference type="Pfam" id="PF02769">
    <property type="entry name" value="AIRS_C"/>
    <property type="match status" value="1"/>
</dbReference>
<reference evidence="4 5" key="1">
    <citation type="journal article" date="2011" name="EMBO J.">
        <title>Structural diversity of bacterial flagellar motors.</title>
        <authorList>
            <person name="Chen S."/>
            <person name="Beeby M."/>
            <person name="Murphy G.E."/>
            <person name="Leadbetter J.R."/>
            <person name="Hendrixson D.R."/>
            <person name="Briegel A."/>
            <person name="Li Z."/>
            <person name="Shi J."/>
            <person name="Tocheva E.I."/>
            <person name="Muller A."/>
            <person name="Dobro M.J."/>
            <person name="Jensen G.J."/>
        </authorList>
    </citation>
    <scope>NUCLEOTIDE SEQUENCE [LARGE SCALE GENOMIC DNA]</scope>
    <source>
        <strain evidence="4 5">DSM 6540</strain>
    </source>
</reference>
<dbReference type="InterPro" id="IPR036676">
    <property type="entry name" value="PurM-like_C_sf"/>
</dbReference>
<dbReference type="NCBIfam" id="TIGR02124">
    <property type="entry name" value="hypE"/>
    <property type="match status" value="1"/>
</dbReference>
<feature type="domain" description="PurM-like C-terminal" evidence="3">
    <location>
        <begin position="168"/>
        <end position="318"/>
    </location>
</feature>
<dbReference type="InterPro" id="IPR010918">
    <property type="entry name" value="PurM-like_C_dom"/>
</dbReference>
<evidence type="ECO:0000259" key="3">
    <source>
        <dbReference type="Pfam" id="PF02769"/>
    </source>
</evidence>
<feature type="domain" description="PurM-like N-terminal" evidence="2">
    <location>
        <begin position="45"/>
        <end position="156"/>
    </location>
</feature>
<dbReference type="InterPro" id="IPR036921">
    <property type="entry name" value="PurM-like_N_sf"/>
</dbReference>
<dbReference type="AlphaFoldDB" id="F7NIT0"/>
<dbReference type="PANTHER" id="PTHR30303">
    <property type="entry name" value="HYDROGENASE ISOENZYMES FORMATION PROTEIN HYPE"/>
    <property type="match status" value="1"/>
</dbReference>
<dbReference type="InterPro" id="IPR016188">
    <property type="entry name" value="PurM-like_N"/>
</dbReference>
<accession>F7NIT0</accession>
<dbReference type="GO" id="GO:0051604">
    <property type="term" value="P:protein maturation"/>
    <property type="evidence" value="ECO:0007669"/>
    <property type="project" value="TreeGrafter"/>
</dbReference>
<dbReference type="PIRSF" id="PIRSF005644">
    <property type="entry name" value="Hdrgns_mtr_HypE"/>
    <property type="match status" value="1"/>
</dbReference>
<organism evidence="4 5">
    <name type="scientific">Acetonema longum DSM 6540</name>
    <dbReference type="NCBI Taxonomy" id="1009370"/>
    <lineage>
        <taxon>Bacteria</taxon>
        <taxon>Bacillati</taxon>
        <taxon>Bacillota</taxon>
        <taxon>Negativicutes</taxon>
        <taxon>Acetonemataceae</taxon>
        <taxon>Acetonema</taxon>
    </lineage>
</organism>
<protein>
    <submittedName>
        <fullName evidence="4">Hydrogenase expression/formation protein HypE</fullName>
    </submittedName>
</protein>
<evidence type="ECO:0000313" key="4">
    <source>
        <dbReference type="EMBL" id="EGO64053.1"/>
    </source>
</evidence>
<dbReference type="InterPro" id="IPR011854">
    <property type="entry name" value="HypE"/>
</dbReference>
<dbReference type="SUPFAM" id="SSF56042">
    <property type="entry name" value="PurM C-terminal domain-like"/>
    <property type="match status" value="1"/>
</dbReference>
<evidence type="ECO:0000313" key="5">
    <source>
        <dbReference type="Proteomes" id="UP000003240"/>
    </source>
</evidence>
<gene>
    <name evidence="4" type="ORF">ALO_09914</name>
</gene>
<evidence type="ECO:0000256" key="1">
    <source>
        <dbReference type="ARBA" id="ARBA00006243"/>
    </source>
</evidence>
<dbReference type="Pfam" id="PF00586">
    <property type="entry name" value="AIRS"/>
    <property type="match status" value="1"/>
</dbReference>
<comment type="similarity">
    <text evidence="1">Belongs to the HypE family.</text>
</comment>
<dbReference type="Proteomes" id="UP000003240">
    <property type="component" value="Unassembled WGS sequence"/>
</dbReference>